<reference evidence="1 2" key="1">
    <citation type="journal article" date="2022" name="DNA Res.">
        <title>Chromosomal-level genome assembly of the orchid tree Bauhinia variegata (Leguminosae; Cercidoideae) supports the allotetraploid origin hypothesis of Bauhinia.</title>
        <authorList>
            <person name="Zhong Y."/>
            <person name="Chen Y."/>
            <person name="Zheng D."/>
            <person name="Pang J."/>
            <person name="Liu Y."/>
            <person name="Luo S."/>
            <person name="Meng S."/>
            <person name="Qian L."/>
            <person name="Wei D."/>
            <person name="Dai S."/>
            <person name="Zhou R."/>
        </authorList>
    </citation>
    <scope>NUCLEOTIDE SEQUENCE [LARGE SCALE GENOMIC DNA]</scope>
    <source>
        <strain evidence="1">BV-YZ2020</strain>
    </source>
</reference>
<dbReference type="Proteomes" id="UP000828941">
    <property type="component" value="Chromosome 9"/>
</dbReference>
<evidence type="ECO:0000313" key="2">
    <source>
        <dbReference type="Proteomes" id="UP000828941"/>
    </source>
</evidence>
<sequence>MDWTRGRVIGHGSSATVSLAASCHSADVFAVKSAELAQSELLQREEKILSSLCSPHVVSYRGFDICRENNKVLYNLFVEYMPLGTLIQAAHRHGGRLEESAIACYTRQVLQGLQYLRSIGLVHCDIKGTNILISEDGAKIADFGCAKWVNDATAEQISGTPMFMAPEVARGEEQGCPSDIWALGCTVIEMATGSSPWSKVANPVSVLYRIAYSGETPEIPVFLSEQAKDFLGNCLKRNPKDRWTATQLLKHPFLEEFNSKEIQESNSTSSPTSILEQGFWNCLEESQSFGNLSHASFENSPADRIRRLGVCSGEPSWRWDDDWIITRGTLEAGFISESESPTTSTTDSVQELDKSNVKTISGSGCFGHLCDDYYISSFNFERGYEFDQLRVPSASIFL</sequence>
<protein>
    <submittedName>
        <fullName evidence="1">Uncharacterized protein</fullName>
    </submittedName>
</protein>
<keyword evidence="2" id="KW-1185">Reference proteome</keyword>
<proteinExistence type="predicted"/>
<name>A0ACB9MEY4_BAUVA</name>
<dbReference type="EMBL" id="CM039434">
    <property type="protein sequence ID" value="KAI4322523.1"/>
    <property type="molecule type" value="Genomic_DNA"/>
</dbReference>
<accession>A0ACB9MEY4</accession>
<organism evidence="1 2">
    <name type="scientific">Bauhinia variegata</name>
    <name type="common">Purple orchid tree</name>
    <name type="synonym">Phanera variegata</name>
    <dbReference type="NCBI Taxonomy" id="167791"/>
    <lineage>
        <taxon>Eukaryota</taxon>
        <taxon>Viridiplantae</taxon>
        <taxon>Streptophyta</taxon>
        <taxon>Embryophyta</taxon>
        <taxon>Tracheophyta</taxon>
        <taxon>Spermatophyta</taxon>
        <taxon>Magnoliopsida</taxon>
        <taxon>eudicotyledons</taxon>
        <taxon>Gunneridae</taxon>
        <taxon>Pentapetalae</taxon>
        <taxon>rosids</taxon>
        <taxon>fabids</taxon>
        <taxon>Fabales</taxon>
        <taxon>Fabaceae</taxon>
        <taxon>Cercidoideae</taxon>
        <taxon>Cercideae</taxon>
        <taxon>Bauhiniinae</taxon>
        <taxon>Bauhinia</taxon>
    </lineage>
</organism>
<evidence type="ECO:0000313" key="1">
    <source>
        <dbReference type="EMBL" id="KAI4322523.1"/>
    </source>
</evidence>
<comment type="caution">
    <text evidence="1">The sequence shown here is derived from an EMBL/GenBank/DDBJ whole genome shotgun (WGS) entry which is preliminary data.</text>
</comment>
<gene>
    <name evidence="1" type="ORF">L6164_022209</name>
</gene>